<accession>A0P718</accession>
<keyword evidence="1" id="KW-1133">Transmembrane helix</keyword>
<protein>
    <recommendedName>
        <fullName evidence="4">DUF2878 domain-containing protein</fullName>
    </recommendedName>
</protein>
<dbReference type="Proteomes" id="UP000054262">
    <property type="component" value="Unassembled WGS sequence"/>
</dbReference>
<keyword evidence="1" id="KW-0812">Transmembrane</keyword>
<dbReference type="OrthoDB" id="288800at2"/>
<dbReference type="AlphaFoldDB" id="A0P718"/>
<dbReference type="InterPro" id="IPR021306">
    <property type="entry name" value="DUF2878"/>
</dbReference>
<dbReference type="Pfam" id="PF11086">
    <property type="entry name" value="DUF2878"/>
    <property type="match status" value="1"/>
</dbReference>
<evidence type="ECO:0000313" key="3">
    <source>
        <dbReference type="Proteomes" id="UP000054262"/>
    </source>
</evidence>
<sequence>MIKKLVNFSLFQLGWFVCILGASWNQPYVALGLSSLILLVHLHITNYKNNDLKLLVFSGFIGFLFDGALQYTGMILYNNPGWNFPLTPLWIVMLWLLFSVTLNHSLAWLKNRTILSLLFGSIGGPLAYVAGDKLGAITISTPETIIALAVGWAIITPLLIKQSEKV</sequence>
<feature type="transmembrane region" description="Helical" evidence="1">
    <location>
        <begin position="137"/>
        <end position="160"/>
    </location>
</feature>
<evidence type="ECO:0008006" key="4">
    <source>
        <dbReference type="Google" id="ProtNLM"/>
    </source>
</evidence>
<name>A0P718_9PROT</name>
<gene>
    <name evidence="2" type="ORF">MB2181_04605</name>
</gene>
<feature type="transmembrane region" description="Helical" evidence="1">
    <location>
        <begin position="28"/>
        <end position="47"/>
    </location>
</feature>
<organism evidence="2 3">
    <name type="scientific">Methylophilales bacterium HTCC2181</name>
    <dbReference type="NCBI Taxonomy" id="383631"/>
    <lineage>
        <taxon>Bacteria</taxon>
        <taxon>Pseudomonadati</taxon>
        <taxon>Pseudomonadota</taxon>
        <taxon>Betaproteobacteria</taxon>
        <taxon>Nitrosomonadales</taxon>
        <taxon>OM43 clade</taxon>
    </lineage>
</organism>
<feature type="transmembrane region" description="Helical" evidence="1">
    <location>
        <begin position="82"/>
        <end position="102"/>
    </location>
</feature>
<dbReference type="EMBL" id="AAUX01000001">
    <property type="protein sequence ID" value="EAV47328.1"/>
    <property type="molecule type" value="Genomic_DNA"/>
</dbReference>
<feature type="transmembrane region" description="Helical" evidence="1">
    <location>
        <begin position="5"/>
        <end position="22"/>
    </location>
</feature>
<evidence type="ECO:0000313" key="2">
    <source>
        <dbReference type="EMBL" id="EAV47328.1"/>
    </source>
</evidence>
<proteinExistence type="predicted"/>
<keyword evidence="3" id="KW-1185">Reference proteome</keyword>
<feature type="transmembrane region" description="Helical" evidence="1">
    <location>
        <begin position="114"/>
        <end position="131"/>
    </location>
</feature>
<reference evidence="2 3" key="1">
    <citation type="submission" date="2006-11" db="EMBL/GenBank/DDBJ databases">
        <authorList>
            <person name="Giovannoni S."/>
            <person name="Vergin K."/>
            <person name="Ferriera S."/>
            <person name="Johnson J."/>
            <person name="Kravitz S."/>
            <person name="Beeson K."/>
            <person name="Sutton G."/>
            <person name="Rogers Y.-H."/>
            <person name="Friedman R."/>
            <person name="Frazier M."/>
            <person name="Venter J.C."/>
        </authorList>
    </citation>
    <scope>NUCLEOTIDE SEQUENCE [LARGE SCALE GENOMIC DNA]</scope>
    <source>
        <strain evidence="2 3">HTCC2181</strain>
    </source>
</reference>
<comment type="caution">
    <text evidence="2">The sequence shown here is derived from an EMBL/GenBank/DDBJ whole genome shotgun (WGS) entry which is preliminary data.</text>
</comment>
<keyword evidence="1" id="KW-0472">Membrane</keyword>
<feature type="transmembrane region" description="Helical" evidence="1">
    <location>
        <begin position="54"/>
        <end position="76"/>
    </location>
</feature>
<evidence type="ECO:0000256" key="1">
    <source>
        <dbReference type="SAM" id="Phobius"/>
    </source>
</evidence>